<keyword evidence="4" id="KW-1185">Reference proteome</keyword>
<dbReference type="EMBL" id="CP002209">
    <property type="protein sequence ID" value="ADN74923.1"/>
    <property type="molecule type" value="Genomic_DNA"/>
</dbReference>
<keyword evidence="1" id="KW-0472">Membrane</keyword>
<evidence type="ECO:0000313" key="3">
    <source>
        <dbReference type="EMBL" id="ADN74923.1"/>
    </source>
</evidence>
<gene>
    <name evidence="3" type="ordered locus">Fbal_0712</name>
</gene>
<dbReference type="AlphaFoldDB" id="E1SRV4"/>
<evidence type="ECO:0000259" key="2">
    <source>
        <dbReference type="PROSITE" id="PS50125"/>
    </source>
</evidence>
<feature type="transmembrane region" description="Helical" evidence="1">
    <location>
        <begin position="58"/>
        <end position="82"/>
    </location>
</feature>
<protein>
    <submittedName>
        <fullName evidence="3">Putative adenylate/guanylate cyclase</fullName>
    </submittedName>
</protein>
<dbReference type="Pfam" id="PF00211">
    <property type="entry name" value="Guanylate_cyc"/>
    <property type="match status" value="1"/>
</dbReference>
<dbReference type="GO" id="GO:0009190">
    <property type="term" value="P:cyclic nucleotide biosynthetic process"/>
    <property type="evidence" value="ECO:0007669"/>
    <property type="project" value="InterPro"/>
</dbReference>
<accession>E1SRV4</accession>
<dbReference type="HOGENOM" id="CLU_055425_1_0_6"/>
<dbReference type="RefSeq" id="WP_013344229.1">
    <property type="nucleotide sequence ID" value="NC_014541.1"/>
</dbReference>
<dbReference type="SUPFAM" id="SSF55073">
    <property type="entry name" value="Nucleotide cyclase"/>
    <property type="match status" value="1"/>
</dbReference>
<dbReference type="KEGG" id="fbl:Fbal_0712"/>
<dbReference type="InterPro" id="IPR029787">
    <property type="entry name" value="Nucleotide_cyclase"/>
</dbReference>
<evidence type="ECO:0000256" key="1">
    <source>
        <dbReference type="SAM" id="Phobius"/>
    </source>
</evidence>
<feature type="transmembrane region" description="Helical" evidence="1">
    <location>
        <begin position="28"/>
        <end position="46"/>
    </location>
</feature>
<feature type="transmembrane region" description="Helical" evidence="1">
    <location>
        <begin position="102"/>
        <end position="125"/>
    </location>
</feature>
<dbReference type="CDD" id="cd07302">
    <property type="entry name" value="CHD"/>
    <property type="match status" value="1"/>
</dbReference>
<dbReference type="GeneID" id="67180953"/>
<evidence type="ECO:0000313" key="4">
    <source>
        <dbReference type="Proteomes" id="UP000006683"/>
    </source>
</evidence>
<dbReference type="PANTHER" id="PTHR43081">
    <property type="entry name" value="ADENYLATE CYCLASE, TERMINAL-DIFFERENTIATION SPECIFIC-RELATED"/>
    <property type="match status" value="1"/>
</dbReference>
<sequence>MAAFVIFRYALSPVAPDWAVTGADMTTLSIYLGTILGCLHWLSNLITSVSPIRRMSYLMVVLFKGMFLMIGALVLIKITLWLNTWAPDPNLDLRYEQLTQSILNSASTQILVVYLVLVRLWLAFLEQMILLVGRRNLVNMGLGKYHRPRQEERLFLFLDMVGSTPHAEALGDYRFSRLVQDCFDLLSGTVQRHGGEIYRYIGDAVIVSWKIKPGQDQTRSLGLYFDFVQNLEWNRHYFIEQYGFLPRFKGALHGGKVMAAVVGVDKQEISYFSDVLNTLARLQDQCGPLKRDLLISGRVRAMVSESEEFDIEALGPMRLKGKQQEVEVYAITLTLPAAIPESSAPTS</sequence>
<dbReference type="PROSITE" id="PS50125">
    <property type="entry name" value="GUANYLATE_CYCLASE_2"/>
    <property type="match status" value="1"/>
</dbReference>
<dbReference type="InterPro" id="IPR050697">
    <property type="entry name" value="Adenylyl/Guanylyl_Cyclase_3/4"/>
</dbReference>
<reference evidence="3 4" key="1">
    <citation type="journal article" date="2010" name="Stand. Genomic Sci.">
        <title>Complete genome sequence of Ferrimonas balearica type strain (PAT).</title>
        <authorList>
            <person name="Nolan M."/>
            <person name="Sikorski J."/>
            <person name="Davenport K."/>
            <person name="Lucas S."/>
            <person name="Glavina Del Rio T."/>
            <person name="Tice H."/>
            <person name="Cheng J."/>
            <person name="Goodwin L."/>
            <person name="Pitluck S."/>
            <person name="Liolios K."/>
            <person name="Ivanova N."/>
            <person name="Mavromatis K."/>
            <person name="Ovchinnikova G."/>
            <person name="Pati A."/>
            <person name="Chen A."/>
            <person name="Palaniappan K."/>
            <person name="Land M."/>
            <person name="Hauser L."/>
            <person name="Chang Y."/>
            <person name="Jeffries C."/>
            <person name="Tapia R."/>
            <person name="Brettin T."/>
            <person name="Detter J."/>
            <person name="Han C."/>
            <person name="Yasawong M."/>
            <person name="Rohde M."/>
            <person name="Tindall B."/>
            <person name="Goker M."/>
            <person name="Woyke T."/>
            <person name="Bristow J."/>
            <person name="Eisen J."/>
            <person name="Markowitz V."/>
            <person name="Hugenholtz P."/>
            <person name="Kyrpides N."/>
            <person name="Klenk H."/>
            <person name="Lapidus A."/>
        </authorList>
    </citation>
    <scope>NUCLEOTIDE SEQUENCE [LARGE SCALE GENOMIC DNA]</scope>
    <source>
        <strain evidence="4">DSM 9799 / CCM 4581 / KCTC 23876 / PAT</strain>
    </source>
</reference>
<organism evidence="3 4">
    <name type="scientific">Ferrimonas balearica (strain DSM 9799 / CCM 4581 / KCTC 23876 / PAT)</name>
    <dbReference type="NCBI Taxonomy" id="550540"/>
    <lineage>
        <taxon>Bacteria</taxon>
        <taxon>Pseudomonadati</taxon>
        <taxon>Pseudomonadota</taxon>
        <taxon>Gammaproteobacteria</taxon>
        <taxon>Alteromonadales</taxon>
        <taxon>Ferrimonadaceae</taxon>
        <taxon>Ferrimonas</taxon>
    </lineage>
</organism>
<feature type="domain" description="Guanylate cyclase" evidence="2">
    <location>
        <begin position="154"/>
        <end position="283"/>
    </location>
</feature>
<dbReference type="PANTHER" id="PTHR43081:SF1">
    <property type="entry name" value="ADENYLATE CYCLASE, TERMINAL-DIFFERENTIATION SPECIFIC"/>
    <property type="match status" value="1"/>
</dbReference>
<dbReference type="Proteomes" id="UP000006683">
    <property type="component" value="Chromosome"/>
</dbReference>
<dbReference type="GO" id="GO:0004016">
    <property type="term" value="F:adenylate cyclase activity"/>
    <property type="evidence" value="ECO:0007669"/>
    <property type="project" value="UniProtKB-ARBA"/>
</dbReference>
<dbReference type="InterPro" id="IPR001054">
    <property type="entry name" value="A/G_cyclase"/>
</dbReference>
<dbReference type="GO" id="GO:0035556">
    <property type="term" value="P:intracellular signal transduction"/>
    <property type="evidence" value="ECO:0007669"/>
    <property type="project" value="InterPro"/>
</dbReference>
<dbReference type="eggNOG" id="COG2114">
    <property type="taxonomic scope" value="Bacteria"/>
</dbReference>
<keyword evidence="1" id="KW-0812">Transmembrane</keyword>
<dbReference type="STRING" id="550540.Fbal_0712"/>
<proteinExistence type="predicted"/>
<name>E1SRV4_FERBD</name>
<keyword evidence="1" id="KW-1133">Transmembrane helix</keyword>
<dbReference type="Gene3D" id="3.30.70.1230">
    <property type="entry name" value="Nucleotide cyclase"/>
    <property type="match status" value="1"/>
</dbReference>